<dbReference type="Gene3D" id="1.25.40.180">
    <property type="match status" value="1"/>
</dbReference>
<dbReference type="PANTHER" id="PTHR23253:SF10">
    <property type="entry name" value="EUKARYOTIC TRANSLATION INITIATION FACTOR 4 GAMMA 1"/>
    <property type="match status" value="1"/>
</dbReference>
<feature type="region of interest" description="Disordered" evidence="2">
    <location>
        <begin position="1"/>
        <end position="31"/>
    </location>
</feature>
<gene>
    <name evidence="4" type="primary">EIF4G1</name>
    <name evidence="4" type="ORF">AMEX_G13948</name>
</gene>
<dbReference type="Proteomes" id="UP000752171">
    <property type="component" value="Unassembled WGS sequence"/>
</dbReference>
<evidence type="ECO:0000313" key="5">
    <source>
        <dbReference type="Proteomes" id="UP000752171"/>
    </source>
</evidence>
<evidence type="ECO:0000259" key="3">
    <source>
        <dbReference type="SMART" id="SM00543"/>
    </source>
</evidence>
<dbReference type="SUPFAM" id="SSF48371">
    <property type="entry name" value="ARM repeat"/>
    <property type="match status" value="1"/>
</dbReference>
<dbReference type="SMART" id="SM00543">
    <property type="entry name" value="MIF4G"/>
    <property type="match status" value="1"/>
</dbReference>
<keyword evidence="4" id="KW-0648">Protein biosynthesis</keyword>
<dbReference type="FunFam" id="1.25.40.180:FF:000001">
    <property type="entry name" value="Eukaryotic translation initiation factor 4 gamma, 3, putative"/>
    <property type="match status" value="1"/>
</dbReference>
<dbReference type="EMBL" id="JAICCE010000011">
    <property type="protein sequence ID" value="KAG9271072.1"/>
    <property type="molecule type" value="Genomic_DNA"/>
</dbReference>
<dbReference type="GO" id="GO:0003729">
    <property type="term" value="F:mRNA binding"/>
    <property type="evidence" value="ECO:0007669"/>
    <property type="project" value="TreeGrafter"/>
</dbReference>
<dbReference type="InterPro" id="IPR003890">
    <property type="entry name" value="MIF4G-like_typ-3"/>
</dbReference>
<dbReference type="OMA" id="IMHTCIM"/>
<evidence type="ECO:0000313" key="4">
    <source>
        <dbReference type="EMBL" id="KAG9271072.1"/>
    </source>
</evidence>
<feature type="domain" description="MIF4G" evidence="3">
    <location>
        <begin position="15"/>
        <end position="241"/>
    </location>
</feature>
<dbReference type="Pfam" id="PF02854">
    <property type="entry name" value="MIF4G"/>
    <property type="match status" value="1"/>
</dbReference>
<dbReference type="AlphaFoldDB" id="A0A8T2LMF2"/>
<accession>A0A8T2LMF2</accession>
<dbReference type="GO" id="GO:0016281">
    <property type="term" value="C:eukaryotic translation initiation factor 4F complex"/>
    <property type="evidence" value="ECO:0007669"/>
    <property type="project" value="TreeGrafter"/>
</dbReference>
<evidence type="ECO:0000256" key="1">
    <source>
        <dbReference type="SAM" id="Coils"/>
    </source>
</evidence>
<protein>
    <submittedName>
        <fullName evidence="4">Eukaryotic translation initiation factor 4 gamma 1-like</fullName>
    </submittedName>
</protein>
<feature type="compositionally biased region" description="Basic and acidic residues" evidence="2">
    <location>
        <begin position="1"/>
        <end position="10"/>
    </location>
</feature>
<name>A0A8T2LMF2_ASTMX</name>
<reference evidence="4 5" key="1">
    <citation type="submission" date="2021-07" db="EMBL/GenBank/DDBJ databases">
        <authorList>
            <person name="Imarazene B."/>
            <person name="Zahm M."/>
            <person name="Klopp C."/>
            <person name="Cabau C."/>
            <person name="Beille S."/>
            <person name="Jouanno E."/>
            <person name="Castinel A."/>
            <person name="Lluch J."/>
            <person name="Gil L."/>
            <person name="Kuchtly C."/>
            <person name="Lopez Roques C."/>
            <person name="Donnadieu C."/>
            <person name="Parrinello H."/>
            <person name="Journot L."/>
            <person name="Du K."/>
            <person name="Schartl M."/>
            <person name="Retaux S."/>
            <person name="Guiguen Y."/>
        </authorList>
    </citation>
    <scope>NUCLEOTIDE SEQUENCE [LARGE SCALE GENOMIC DNA]</scope>
    <source>
        <strain evidence="4">Pach_M1</strain>
        <tissue evidence="4">Testis</tissue>
    </source>
</reference>
<dbReference type="InterPro" id="IPR016024">
    <property type="entry name" value="ARM-type_fold"/>
</dbReference>
<sequence length="280" mass="32770">MEGRSEEWQERRRRRRRRGEPGPGVSEESGADLHELLSVELSKEERLKCIIDVLYEGVLSEPDFSVAYAKVCYRLHGIKVPTAENPRFNVNFRKLLLYRCQKEFEEEKDDETLEQMKKELDAATEDEERQRLTEELEKAKEKLHRRSLGNIKFIGELFKLKMLTEPIMHDCIVKLIKNHDEESLECLCTLLSTIGKNLDFEKAKPRMDQYFNSMKKIIKERTTSSGIRLMLQEILDLRQNNWVPRSSDQGPSAIDQDHKEAELVKKITGHVELLSKKTQP</sequence>
<evidence type="ECO:0000256" key="2">
    <source>
        <dbReference type="SAM" id="MobiDB-lite"/>
    </source>
</evidence>
<keyword evidence="4" id="KW-0396">Initiation factor</keyword>
<dbReference type="PANTHER" id="PTHR23253">
    <property type="entry name" value="EUKARYOTIC TRANSLATION INITIATION FACTOR 4 GAMMA"/>
    <property type="match status" value="1"/>
</dbReference>
<keyword evidence="1" id="KW-0175">Coiled coil</keyword>
<proteinExistence type="predicted"/>
<dbReference type="GO" id="GO:0003743">
    <property type="term" value="F:translation initiation factor activity"/>
    <property type="evidence" value="ECO:0007669"/>
    <property type="project" value="UniProtKB-KW"/>
</dbReference>
<feature type="coiled-coil region" evidence="1">
    <location>
        <begin position="106"/>
        <end position="142"/>
    </location>
</feature>
<comment type="caution">
    <text evidence="4">The sequence shown here is derived from an EMBL/GenBank/DDBJ whole genome shotgun (WGS) entry which is preliminary data.</text>
</comment>
<organism evidence="4 5">
    <name type="scientific">Astyanax mexicanus</name>
    <name type="common">Blind cave fish</name>
    <name type="synonym">Astyanax fasciatus mexicanus</name>
    <dbReference type="NCBI Taxonomy" id="7994"/>
    <lineage>
        <taxon>Eukaryota</taxon>
        <taxon>Metazoa</taxon>
        <taxon>Chordata</taxon>
        <taxon>Craniata</taxon>
        <taxon>Vertebrata</taxon>
        <taxon>Euteleostomi</taxon>
        <taxon>Actinopterygii</taxon>
        <taxon>Neopterygii</taxon>
        <taxon>Teleostei</taxon>
        <taxon>Ostariophysi</taxon>
        <taxon>Characiformes</taxon>
        <taxon>Characoidei</taxon>
        <taxon>Acestrorhamphidae</taxon>
        <taxon>Acestrorhamphinae</taxon>
        <taxon>Astyanax</taxon>
    </lineage>
</organism>